<name>A0A8S4CX97_PLUXY</name>
<evidence type="ECO:0000256" key="3">
    <source>
        <dbReference type="SAM" id="MobiDB-lite"/>
    </source>
</evidence>
<reference evidence="6" key="1">
    <citation type="submission" date="2020-11" db="EMBL/GenBank/DDBJ databases">
        <authorList>
            <person name="Whiteford S."/>
        </authorList>
    </citation>
    <scope>NUCLEOTIDE SEQUENCE</scope>
</reference>
<dbReference type="GO" id="GO:0005085">
    <property type="term" value="F:guanyl-nucleotide exchange factor activity"/>
    <property type="evidence" value="ECO:0007669"/>
    <property type="project" value="InterPro"/>
</dbReference>
<feature type="compositionally biased region" description="Basic and acidic residues" evidence="3">
    <location>
        <begin position="544"/>
        <end position="553"/>
    </location>
</feature>
<dbReference type="InterPro" id="IPR051480">
    <property type="entry name" value="Endocytic_GEF_Adapter"/>
</dbReference>
<feature type="compositionally biased region" description="Polar residues" evidence="3">
    <location>
        <begin position="1412"/>
        <end position="1436"/>
    </location>
</feature>
<dbReference type="GO" id="GO:0031097">
    <property type="term" value="C:medial cortex"/>
    <property type="evidence" value="ECO:0007669"/>
    <property type="project" value="UniProtKB-ARBA"/>
</dbReference>
<feature type="region of interest" description="Disordered" evidence="3">
    <location>
        <begin position="495"/>
        <end position="559"/>
    </location>
</feature>
<dbReference type="Gene3D" id="1.20.900.10">
    <property type="entry name" value="Dbl homology (DH) domain"/>
    <property type="match status" value="1"/>
</dbReference>
<feature type="region of interest" description="Disordered" evidence="3">
    <location>
        <begin position="133"/>
        <end position="159"/>
    </location>
</feature>
<comment type="subcellular location">
    <subcellularLocation>
        <location evidence="1">Cytoplasm</location>
    </subcellularLocation>
</comment>
<gene>
    <name evidence="6" type="ORF">PLXY2_LOCUS6</name>
</gene>
<feature type="region of interest" description="Disordered" evidence="3">
    <location>
        <begin position="1153"/>
        <end position="1196"/>
    </location>
</feature>
<dbReference type="Proteomes" id="UP000653454">
    <property type="component" value="Unassembled WGS sequence"/>
</dbReference>
<evidence type="ECO:0000256" key="2">
    <source>
        <dbReference type="ARBA" id="ARBA00022490"/>
    </source>
</evidence>
<dbReference type="PANTHER" id="PTHR46006:SF5">
    <property type="entry name" value="DH DOMAIN-CONTAINING PROTEIN"/>
    <property type="match status" value="1"/>
</dbReference>
<accession>A0A8S4CX97</accession>
<keyword evidence="7" id="KW-1185">Reference proteome</keyword>
<feature type="region of interest" description="Disordered" evidence="3">
    <location>
        <begin position="289"/>
        <end position="360"/>
    </location>
</feature>
<comment type="caution">
    <text evidence="6">The sequence shown here is derived from an EMBL/GenBank/DDBJ whole genome shotgun (WGS) entry which is preliminary data.</text>
</comment>
<dbReference type="SUPFAM" id="SSF48065">
    <property type="entry name" value="DBL homology domain (DH-domain)"/>
    <property type="match status" value="1"/>
</dbReference>
<feature type="domain" description="PH" evidence="4">
    <location>
        <begin position="1718"/>
        <end position="1862"/>
    </location>
</feature>
<dbReference type="PROSITE" id="PS50003">
    <property type="entry name" value="PH_DOMAIN"/>
    <property type="match status" value="1"/>
</dbReference>
<feature type="compositionally biased region" description="Acidic residues" evidence="3">
    <location>
        <begin position="1176"/>
        <end position="1187"/>
    </location>
</feature>
<proteinExistence type="predicted"/>
<feature type="region of interest" description="Disordered" evidence="3">
    <location>
        <begin position="1408"/>
        <end position="1436"/>
    </location>
</feature>
<dbReference type="PROSITE" id="PS50010">
    <property type="entry name" value="DH_2"/>
    <property type="match status" value="1"/>
</dbReference>
<evidence type="ECO:0000313" key="7">
    <source>
        <dbReference type="Proteomes" id="UP000653454"/>
    </source>
</evidence>
<dbReference type="InterPro" id="IPR035899">
    <property type="entry name" value="DBL_dom_sf"/>
</dbReference>
<feature type="compositionally biased region" description="Polar residues" evidence="3">
    <location>
        <begin position="495"/>
        <end position="523"/>
    </location>
</feature>
<evidence type="ECO:0000256" key="1">
    <source>
        <dbReference type="ARBA" id="ARBA00004496"/>
    </source>
</evidence>
<evidence type="ECO:0000313" key="6">
    <source>
        <dbReference type="EMBL" id="CAG9087133.1"/>
    </source>
</evidence>
<dbReference type="GO" id="GO:0035025">
    <property type="term" value="P:positive regulation of Rho protein signal transduction"/>
    <property type="evidence" value="ECO:0007669"/>
    <property type="project" value="TreeGrafter"/>
</dbReference>
<feature type="domain" description="DH" evidence="5">
    <location>
        <begin position="1477"/>
        <end position="1668"/>
    </location>
</feature>
<keyword evidence="2" id="KW-0963">Cytoplasm</keyword>
<sequence>MLIGNPAGLLREMRPLWRSVERKKINIHNFTKTKIDIQKYGWRREINWLLRRRRWECASRVAEDVLRATAARLEEDAAAWCRPEGREQLDAPELDPRKFDRHATPDEKIIFFRNSNYLKIQISDNAESTRSKKWSSKLKLNTSGSSKSPDKSPDSPYMYGTVSAPGGSSLSKSMKYAETWLYGSVRAAAPPARPSVFSAYSDVSGPVLISTPQKPTPHNYAVILCSCPEYLNGTKKSSSTKVSICKKCKGSRLPLTIADSPRLLVGGTVRGPQVTRDANGMLRAGTARIPSTKSRPSILKQGGETDPYDLMRRSRLAPPHEARIGSQFSTSRSRAKSISPCRMKNKRPSPDTLRKSRSKSVARVNNIWVEEEELSSNEPKKSILSCDINPYDLVKPSSTLKSLAEIEFDDDYGDILHDTLIKNENLKSLNKSKSETNIKAISGQRIRVVNETKSSSVNEVSIYDPINLNYDLSHYELKTQEIPSSLSLPNIKSENKKSVSLSKNTSKKVLNISSNNRTKQKSVSPKRPPRRARNIKTDDDSESDNQRMPERNYVRKSNNDTIRLTKSRNQNNDTIKSILKKPRNYDLVENTHKSESSETSFEGKRIYSSQFYIPKPNDKTVTTQSSTILQRKRVQFLVENEETKIIYTAEFNLQENTVRGIPGDVHIENEEDIIAEGDVVSHSLGHLDEAEISDIINQEVSGNDSGVYEDVHLSNVTENVLDNSVQLTEQSHVKSSDIQNSEIPEDNNVPKVPVLRRSESERVTPTVSVSPPKFLDTMALRPKPKHCHTSQVFLVTSNDTEFYNNSQASKSYIQNEAIHHETLTFPTSNESSVIDSGNISDSSDITRNVLKHLRRGISESPDPPPRLKCKDRLKSKKNNYVKTRFIRNNSNSSTSDEWSDANDYDQKTVLRVKQFDSGEPEVTNILPSDEKTDNEPRKTSIQINGNECYSTMNVNSDTPIYLSSVVVNEDYGNACDTYQSGTTVTISVGTPQKEIKKTKSQIYIGANLSNHDNEKIEEANTYEEYCNDTNKNSSRSETKSFDINDITSILNDPVEAVKRNLIPHVCGKKETDLDNTSLNHSDIEEKSPEGFVAKLFDDPFFGHLAEGLDSDLVKKLIENSLIKLQETKSQEGAESTITIEKLIESSLKNMKKEDISKCEEKESEENQQPETNGTNDESENPENDTSVDNENNCSAPYESMEYESGAVGVFSDLEPMSDCYNASASELSTEDDTNSTRSKFYQMLVDAALCDIEIANNTDDDHHYESIRLNSDPIYEEICDMPPPLPINPPPLSLTHVDDEKRNGSRSIFEGASKYDILSYLVDAKERGIDDEDTYITTYVCESDNNSVILQESKESSRSGQIIDSHLSSNTSQLSNASDSSEDNSLIINHDSLEKSLVCKKTSAEIERNDSGVGSETSKSSRSRLQGKNSPCNTVNGSDTPIHLCEDCDTAVETQVTEQGSLYAPLVCRKCAKKRAERKEILTEIVETEEKYGRDLQIILEEFYKPMLVAGLLNQEQLSAIFLNVEELIENNQVLSEKLRDALEIAIEQGDEDLLTVNVGKILLECSGMLTAFQSYCVKQAGAALLLAGLEKEKELLRIFLRVSQMENVVLRRMNLNSFLMVPVQRVTKYPLLLSRLYRATAACAAERDDVKAAQRCVESRLLEMNAAAAAAAAAARDVPLWRRLAAARRTAHDLHVADIRLRKMAVDVLDWNHDDARFAMEGKLLFTLPNDNNWRKGRTIKLTPINALLVTNGKPTITHKTNEIRETREARDREARERENDALFARSGVREAALLLVREKAGRYTLQREPLFLDRCVVAADHEPEHFFEVHEITTKDSYIFKAEESSRTRTWYRQLQYHAQGAGAWRKRRNALANIMINPMLTRN</sequence>
<dbReference type="FunFam" id="1.20.900.10:FF:000038">
    <property type="entry name" value="Myosin-M heavy chain"/>
    <property type="match status" value="1"/>
</dbReference>
<evidence type="ECO:0000259" key="4">
    <source>
        <dbReference type="PROSITE" id="PS50003"/>
    </source>
</evidence>
<dbReference type="CDD" id="cd00160">
    <property type="entry name" value="RhoGEF"/>
    <property type="match status" value="1"/>
</dbReference>
<dbReference type="Pfam" id="PF00621">
    <property type="entry name" value="RhoGEF"/>
    <property type="match status" value="1"/>
</dbReference>
<protein>
    <submittedName>
        <fullName evidence="6">(diamondback moth) hypothetical protein</fullName>
    </submittedName>
</protein>
<dbReference type="EMBL" id="CAJHNJ030000001">
    <property type="protein sequence ID" value="CAG9087133.1"/>
    <property type="molecule type" value="Genomic_DNA"/>
</dbReference>
<dbReference type="SMART" id="SM00325">
    <property type="entry name" value="RhoGEF"/>
    <property type="match status" value="1"/>
</dbReference>
<dbReference type="PANTHER" id="PTHR46006">
    <property type="entry name" value="RHO GUANINE NUCLEOTIDE EXCHANGE FACTOR AT 64C, ISOFORM A"/>
    <property type="match status" value="1"/>
</dbReference>
<dbReference type="InterPro" id="IPR000219">
    <property type="entry name" value="DH_dom"/>
</dbReference>
<dbReference type="InterPro" id="IPR001849">
    <property type="entry name" value="PH_domain"/>
</dbReference>
<evidence type="ECO:0000259" key="5">
    <source>
        <dbReference type="PROSITE" id="PS50010"/>
    </source>
</evidence>
<organism evidence="6 7">
    <name type="scientific">Plutella xylostella</name>
    <name type="common">Diamondback moth</name>
    <name type="synonym">Plutella maculipennis</name>
    <dbReference type="NCBI Taxonomy" id="51655"/>
    <lineage>
        <taxon>Eukaryota</taxon>
        <taxon>Metazoa</taxon>
        <taxon>Ecdysozoa</taxon>
        <taxon>Arthropoda</taxon>
        <taxon>Hexapoda</taxon>
        <taxon>Insecta</taxon>
        <taxon>Pterygota</taxon>
        <taxon>Neoptera</taxon>
        <taxon>Endopterygota</taxon>
        <taxon>Lepidoptera</taxon>
        <taxon>Glossata</taxon>
        <taxon>Ditrysia</taxon>
        <taxon>Yponomeutoidea</taxon>
        <taxon>Plutellidae</taxon>
        <taxon>Plutella</taxon>
    </lineage>
</organism>